<sequence length="90" mass="9584">MHYLPVMPWGISRMAPFPPSQGTIPDYRVVLDAATQTGKWVDPTGRTLEAGKHGTNQSKPTATQPSGPDGGDAKPPPPARPDSTTDYTPD</sequence>
<feature type="compositionally biased region" description="Polar residues" evidence="1">
    <location>
        <begin position="54"/>
        <end position="64"/>
    </location>
</feature>
<dbReference type="InterPro" id="IPR025843">
    <property type="entry name" value="Actino_peptide"/>
</dbReference>
<dbReference type="Proteomes" id="UP000542210">
    <property type="component" value="Unassembled WGS sequence"/>
</dbReference>
<name>A0A7W7D9C5_9ACTN</name>
<dbReference type="AlphaFoldDB" id="A0A7W7D9C5"/>
<evidence type="ECO:0000256" key="1">
    <source>
        <dbReference type="SAM" id="MobiDB-lite"/>
    </source>
</evidence>
<gene>
    <name evidence="2" type="ORF">BJ982_002905</name>
</gene>
<evidence type="ECO:0000313" key="2">
    <source>
        <dbReference type="EMBL" id="MBB4701361.1"/>
    </source>
</evidence>
<dbReference type="RefSeq" id="WP_184880398.1">
    <property type="nucleotide sequence ID" value="NZ_BOOV01000015.1"/>
</dbReference>
<dbReference type="NCBIfam" id="TIGR04186">
    <property type="entry name" value="GRASP_targ"/>
    <property type="match status" value="1"/>
</dbReference>
<dbReference type="EMBL" id="JACHND010000001">
    <property type="protein sequence ID" value="MBB4701361.1"/>
    <property type="molecule type" value="Genomic_DNA"/>
</dbReference>
<accession>A0A7W7D9C5</accession>
<comment type="caution">
    <text evidence="2">The sequence shown here is derived from an EMBL/GenBank/DDBJ whole genome shotgun (WGS) entry which is preliminary data.</text>
</comment>
<evidence type="ECO:0000313" key="3">
    <source>
        <dbReference type="Proteomes" id="UP000542210"/>
    </source>
</evidence>
<organism evidence="2 3">
    <name type="scientific">Sphaerisporangium siamense</name>
    <dbReference type="NCBI Taxonomy" id="795645"/>
    <lineage>
        <taxon>Bacteria</taxon>
        <taxon>Bacillati</taxon>
        <taxon>Actinomycetota</taxon>
        <taxon>Actinomycetes</taxon>
        <taxon>Streptosporangiales</taxon>
        <taxon>Streptosporangiaceae</taxon>
        <taxon>Sphaerisporangium</taxon>
    </lineage>
</organism>
<protein>
    <submittedName>
        <fullName evidence="2">Putative ATP-grasp target RiPP</fullName>
    </submittedName>
</protein>
<dbReference type="InterPro" id="IPR026496">
    <property type="entry name" value="GRASP_targ"/>
</dbReference>
<keyword evidence="3" id="KW-1185">Reference proteome</keyword>
<reference evidence="2 3" key="1">
    <citation type="submission" date="2020-08" db="EMBL/GenBank/DDBJ databases">
        <title>Sequencing the genomes of 1000 actinobacteria strains.</title>
        <authorList>
            <person name="Klenk H.-P."/>
        </authorList>
    </citation>
    <scope>NUCLEOTIDE SEQUENCE [LARGE SCALE GENOMIC DNA]</scope>
    <source>
        <strain evidence="2 3">DSM 45784</strain>
    </source>
</reference>
<proteinExistence type="predicted"/>
<dbReference type="Pfam" id="PF14408">
    <property type="entry name" value="Actino_peptide"/>
    <property type="match status" value="1"/>
</dbReference>
<feature type="region of interest" description="Disordered" evidence="1">
    <location>
        <begin position="37"/>
        <end position="90"/>
    </location>
</feature>